<dbReference type="InterPro" id="IPR048256">
    <property type="entry name" value="Tektin-like"/>
</dbReference>
<dbReference type="GO" id="GO:0005930">
    <property type="term" value="C:axoneme"/>
    <property type="evidence" value="ECO:0007669"/>
    <property type="project" value="UniProtKB-SubCell"/>
</dbReference>
<sequence length="435" mass="51151">MTSASEILEESFKHIGLADWQAKEWEIHETANNKKNESFDLRYESKSTILQTNIQTVWNNHLNNHKLSDRVTELSRWRGNFESVLDALSKEIDLLIEERADTEKELELLDHPLQIANRCIGKRNNRTSSEITYDDVDVQLRAEVDLIEAKRKLFTADIKTAWDKLNRLEEMKARIIEEIRDKSEATGIDSENLELSRIFPNFTYKPYALSIPEDAVSYESWLEHSRHTQQLAEQEMSDTYSLRESMRVDKDTAKRELVFQQDATDYALRRRAFATRKARNELDWQKLKIRREAESLRLQIVDLETALRAKADDVKCCETRLENRTYRPRYELCQDEPEFGLKDELVKLRESMGKLEEKINYAKSIHNDLEKILERIDQDLENKQHALTTDVMCLDMRSTLLTRDKNKGQNETDRNIILTDLSKEISLETKKAYTT</sequence>
<dbReference type="PANTHER" id="PTHR19960:SF7">
    <property type="entry name" value="TEKTIN"/>
    <property type="match status" value="1"/>
</dbReference>
<name>A0ABD2WC36_9HYME</name>
<keyword evidence="5" id="KW-1185">Reference proteome</keyword>
<organism evidence="4 5">
    <name type="scientific">Trichogramma kaykai</name>
    <dbReference type="NCBI Taxonomy" id="54128"/>
    <lineage>
        <taxon>Eukaryota</taxon>
        <taxon>Metazoa</taxon>
        <taxon>Ecdysozoa</taxon>
        <taxon>Arthropoda</taxon>
        <taxon>Hexapoda</taxon>
        <taxon>Insecta</taxon>
        <taxon>Pterygota</taxon>
        <taxon>Neoptera</taxon>
        <taxon>Endopterygota</taxon>
        <taxon>Hymenoptera</taxon>
        <taxon>Apocrita</taxon>
        <taxon>Proctotrupomorpha</taxon>
        <taxon>Chalcidoidea</taxon>
        <taxon>Trichogrammatidae</taxon>
        <taxon>Trichogramma</taxon>
    </lineage>
</organism>
<comment type="subcellular location">
    <subcellularLocation>
        <location evidence="3">Cytoplasm</location>
        <location evidence="3">Cytoskeleton</location>
        <location evidence="3">Cilium axoneme</location>
    </subcellularLocation>
</comment>
<dbReference type="AlphaFoldDB" id="A0ABD2WC36"/>
<dbReference type="Proteomes" id="UP001627154">
    <property type="component" value="Unassembled WGS sequence"/>
</dbReference>
<evidence type="ECO:0000256" key="2">
    <source>
        <dbReference type="ARBA" id="ARBA00022490"/>
    </source>
</evidence>
<gene>
    <name evidence="4" type="ORF">TKK_015036</name>
</gene>
<keyword evidence="3" id="KW-0282">Flagellum</keyword>
<accession>A0ABD2WC36</accession>
<keyword evidence="3" id="KW-0966">Cell projection</keyword>
<dbReference type="GO" id="GO:0060271">
    <property type="term" value="P:cilium assembly"/>
    <property type="evidence" value="ECO:0007669"/>
    <property type="project" value="UniProtKB-UniRule"/>
</dbReference>
<dbReference type="PANTHER" id="PTHR19960">
    <property type="entry name" value="TEKTIN"/>
    <property type="match status" value="1"/>
</dbReference>
<dbReference type="GO" id="GO:0015630">
    <property type="term" value="C:microtubule cytoskeleton"/>
    <property type="evidence" value="ECO:0007669"/>
    <property type="project" value="UniProtKB-UniRule"/>
</dbReference>
<evidence type="ECO:0000256" key="1">
    <source>
        <dbReference type="ARBA" id="ARBA00007209"/>
    </source>
</evidence>
<evidence type="ECO:0000313" key="4">
    <source>
        <dbReference type="EMBL" id="KAL3390240.1"/>
    </source>
</evidence>
<dbReference type="Pfam" id="PF03148">
    <property type="entry name" value="Tektin"/>
    <property type="match status" value="1"/>
</dbReference>
<evidence type="ECO:0000313" key="5">
    <source>
        <dbReference type="Proteomes" id="UP001627154"/>
    </source>
</evidence>
<reference evidence="4 5" key="1">
    <citation type="journal article" date="2024" name="bioRxiv">
        <title>A reference genome for Trichogramma kaykai: A tiny desert-dwelling parasitoid wasp with competing sex-ratio distorters.</title>
        <authorList>
            <person name="Culotta J."/>
            <person name="Lindsey A.R."/>
        </authorList>
    </citation>
    <scope>NUCLEOTIDE SEQUENCE [LARGE SCALE GENOMIC DNA]</scope>
    <source>
        <strain evidence="4 5">KSX58</strain>
    </source>
</reference>
<keyword evidence="3" id="KW-0969">Cilium</keyword>
<proteinExistence type="inferred from homology"/>
<dbReference type="InterPro" id="IPR000435">
    <property type="entry name" value="Tektins"/>
</dbReference>
<protein>
    <recommendedName>
        <fullName evidence="3">Tektin</fullName>
    </recommendedName>
</protein>
<evidence type="ECO:0000256" key="3">
    <source>
        <dbReference type="RuleBase" id="RU367040"/>
    </source>
</evidence>
<dbReference type="GO" id="GO:0060294">
    <property type="term" value="P:cilium movement involved in cell motility"/>
    <property type="evidence" value="ECO:0007669"/>
    <property type="project" value="UniProtKB-UniRule"/>
</dbReference>
<comment type="caution">
    <text evidence="4">The sequence shown here is derived from an EMBL/GenBank/DDBJ whole genome shotgun (WGS) entry which is preliminary data.</text>
</comment>
<dbReference type="EMBL" id="JBJJXI010000121">
    <property type="protein sequence ID" value="KAL3390240.1"/>
    <property type="molecule type" value="Genomic_DNA"/>
</dbReference>
<comment type="similarity">
    <text evidence="1 3">Belongs to the tektin family.</text>
</comment>
<dbReference type="PRINTS" id="PR00511">
    <property type="entry name" value="TEKTIN"/>
</dbReference>
<keyword evidence="2" id="KW-0963">Cytoplasm</keyword>